<organism evidence="1">
    <name type="scientific">marine sediment metagenome</name>
    <dbReference type="NCBI Taxonomy" id="412755"/>
    <lineage>
        <taxon>unclassified sequences</taxon>
        <taxon>metagenomes</taxon>
        <taxon>ecological metagenomes</taxon>
    </lineage>
</organism>
<sequence length="172" mass="17429">MLKADANGLPINATNTDAQVSGAVTASHARQHALNSAADHTGSITDAQHGVRTKANAHAHGHLSGIGANDHHAQVHTIVSHDTTGTGAELDTLTDGSDASALHNHTTANLNDTTAVGADLNYAKDLRATGVTAAEYNRICDGILATAAEVNTTSDGATAKNNHVHPATAIIG</sequence>
<feature type="non-terminal residue" evidence="1">
    <location>
        <position position="172"/>
    </location>
</feature>
<name>X1MAZ8_9ZZZZ</name>
<evidence type="ECO:0000313" key="1">
    <source>
        <dbReference type="EMBL" id="GAI15276.1"/>
    </source>
</evidence>
<accession>X1MAZ8</accession>
<gene>
    <name evidence="1" type="ORF">S06H3_16178</name>
</gene>
<protein>
    <submittedName>
        <fullName evidence="1">Uncharacterized protein</fullName>
    </submittedName>
</protein>
<dbReference type="AlphaFoldDB" id="X1MAZ8"/>
<dbReference type="EMBL" id="BARV01007993">
    <property type="protein sequence ID" value="GAI15276.1"/>
    <property type="molecule type" value="Genomic_DNA"/>
</dbReference>
<comment type="caution">
    <text evidence="1">The sequence shown here is derived from an EMBL/GenBank/DDBJ whole genome shotgun (WGS) entry which is preliminary data.</text>
</comment>
<reference evidence="1" key="1">
    <citation type="journal article" date="2014" name="Front. Microbiol.">
        <title>High frequency of phylogenetically diverse reductive dehalogenase-homologous genes in deep subseafloor sedimentary metagenomes.</title>
        <authorList>
            <person name="Kawai M."/>
            <person name="Futagami T."/>
            <person name="Toyoda A."/>
            <person name="Takaki Y."/>
            <person name="Nishi S."/>
            <person name="Hori S."/>
            <person name="Arai W."/>
            <person name="Tsubouchi T."/>
            <person name="Morono Y."/>
            <person name="Uchiyama I."/>
            <person name="Ito T."/>
            <person name="Fujiyama A."/>
            <person name="Inagaki F."/>
            <person name="Takami H."/>
        </authorList>
    </citation>
    <scope>NUCLEOTIDE SEQUENCE</scope>
    <source>
        <strain evidence="1">Expedition CK06-06</strain>
    </source>
</reference>
<proteinExistence type="predicted"/>